<name>A0A177B3P8_9BILA</name>
<dbReference type="Proteomes" id="UP000078046">
    <property type="component" value="Unassembled WGS sequence"/>
</dbReference>
<feature type="domain" description="Protein kinase" evidence="2">
    <location>
        <begin position="251"/>
        <end position="534"/>
    </location>
</feature>
<dbReference type="SUPFAM" id="SSF56112">
    <property type="entry name" value="Protein kinase-like (PK-like)"/>
    <property type="match status" value="1"/>
</dbReference>
<dbReference type="AlphaFoldDB" id="A0A177B3P8"/>
<feature type="region of interest" description="Disordered" evidence="1">
    <location>
        <begin position="119"/>
        <end position="155"/>
    </location>
</feature>
<evidence type="ECO:0000313" key="3">
    <source>
        <dbReference type="EMBL" id="OAF68907.1"/>
    </source>
</evidence>
<dbReference type="Gene3D" id="3.30.200.20">
    <property type="entry name" value="Phosphorylase Kinase, domain 1"/>
    <property type="match status" value="1"/>
</dbReference>
<evidence type="ECO:0000313" key="4">
    <source>
        <dbReference type="Proteomes" id="UP000078046"/>
    </source>
</evidence>
<keyword evidence="4" id="KW-1185">Reference proteome</keyword>
<dbReference type="OrthoDB" id="125347at2759"/>
<gene>
    <name evidence="3" type="ORF">A3Q56_03351</name>
</gene>
<proteinExistence type="predicted"/>
<protein>
    <recommendedName>
        <fullName evidence="2">Protein kinase domain-containing protein</fullName>
    </recommendedName>
</protein>
<dbReference type="PROSITE" id="PS50011">
    <property type="entry name" value="PROTEIN_KINASE_DOM"/>
    <property type="match status" value="1"/>
</dbReference>
<accession>A0A177B3P8</accession>
<organism evidence="3 4">
    <name type="scientific">Intoshia linei</name>
    <dbReference type="NCBI Taxonomy" id="1819745"/>
    <lineage>
        <taxon>Eukaryota</taxon>
        <taxon>Metazoa</taxon>
        <taxon>Spiralia</taxon>
        <taxon>Lophotrochozoa</taxon>
        <taxon>Mesozoa</taxon>
        <taxon>Orthonectida</taxon>
        <taxon>Rhopaluridae</taxon>
        <taxon>Intoshia</taxon>
    </lineage>
</organism>
<dbReference type="Gene3D" id="1.10.510.10">
    <property type="entry name" value="Transferase(Phosphotransferase) domain 1"/>
    <property type="match status" value="1"/>
</dbReference>
<feature type="compositionally biased region" description="Polar residues" evidence="1">
    <location>
        <begin position="119"/>
        <end position="135"/>
    </location>
</feature>
<feature type="compositionally biased region" description="Basic and acidic residues" evidence="1">
    <location>
        <begin position="136"/>
        <end position="148"/>
    </location>
</feature>
<evidence type="ECO:0000259" key="2">
    <source>
        <dbReference type="PROSITE" id="PS50011"/>
    </source>
</evidence>
<dbReference type="InterPro" id="IPR000719">
    <property type="entry name" value="Prot_kinase_dom"/>
</dbReference>
<dbReference type="InterPro" id="IPR011009">
    <property type="entry name" value="Kinase-like_dom_sf"/>
</dbReference>
<reference evidence="3 4" key="1">
    <citation type="submission" date="2016-04" db="EMBL/GenBank/DDBJ databases">
        <title>The genome of Intoshia linei affirms orthonectids as highly simplified spiralians.</title>
        <authorList>
            <person name="Mikhailov K.V."/>
            <person name="Slusarev G.S."/>
            <person name="Nikitin M.A."/>
            <person name="Logacheva M.D."/>
            <person name="Penin A."/>
            <person name="Aleoshin V."/>
            <person name="Panchin Y.V."/>
        </authorList>
    </citation>
    <scope>NUCLEOTIDE SEQUENCE [LARGE SCALE GENOMIC DNA]</scope>
    <source>
        <strain evidence="3">Intl2013</strain>
        <tissue evidence="3">Whole animal</tissue>
    </source>
</reference>
<dbReference type="GO" id="GO:0004672">
    <property type="term" value="F:protein kinase activity"/>
    <property type="evidence" value="ECO:0007669"/>
    <property type="project" value="InterPro"/>
</dbReference>
<comment type="caution">
    <text evidence="3">The sequence shown here is derived from an EMBL/GenBank/DDBJ whole genome shotgun (WGS) entry which is preliminary data.</text>
</comment>
<sequence>MEQIYNANESAVFYKKSPKFTLAHASEKSIPGYKSSKDRLLKIIIISWEEQSMEVDDSQILYTDDAEPSISEEEMQDMLSSAIVTLFFVDEEGKNKWKDHFDKITQKFTLFMKALQQPTTTGKQTSGSNKSYSSQESEKGDECSKDNESDTLPSISSEDYETEKYIINNDARLLLNYTNESLTKNDFTWKMSNLIDGVYKDLIIDERIYYKLYNNKCVLNRNRTEIFYGVNNCEISDEGFYLCTYGNEKCYFEIKIMENPFFQTMYEGISIKYLDFEDYYTESENSEPKFYTSVLSKYTDEDAENYISYKLLNDENCRALAVDELRILSSLRNKNILNILVNHMYITTEHIYIPFNPCIKTAVIQDIMNLNYLKEDIMSCIIYQLYEAFIYLHSNKILYNNDLLFNVFVHEYEFLSKDITISIANFTKSKYISTETPKFDRIVNGNFKNLATQDFERISNFAFNIYNGTNENDSSGHNYISDIDCNFSFVCYYDYIKSNIKNEYDYLCHYYFTQKSQKHIDTQHIKDYVKNIDL</sequence>
<dbReference type="EMBL" id="LWCA01000369">
    <property type="protein sequence ID" value="OAF68907.1"/>
    <property type="molecule type" value="Genomic_DNA"/>
</dbReference>
<evidence type="ECO:0000256" key="1">
    <source>
        <dbReference type="SAM" id="MobiDB-lite"/>
    </source>
</evidence>
<dbReference type="GO" id="GO:0005524">
    <property type="term" value="F:ATP binding"/>
    <property type="evidence" value="ECO:0007669"/>
    <property type="project" value="InterPro"/>
</dbReference>